<organism evidence="8 9">
    <name type="scientific">Collybiopsis confluens</name>
    <dbReference type="NCBI Taxonomy" id="2823264"/>
    <lineage>
        <taxon>Eukaryota</taxon>
        <taxon>Fungi</taxon>
        <taxon>Dikarya</taxon>
        <taxon>Basidiomycota</taxon>
        <taxon>Agaricomycotina</taxon>
        <taxon>Agaricomycetes</taxon>
        <taxon>Agaricomycetidae</taxon>
        <taxon>Agaricales</taxon>
        <taxon>Marasmiineae</taxon>
        <taxon>Omphalotaceae</taxon>
        <taxon>Collybiopsis</taxon>
    </lineage>
</organism>
<dbReference type="InterPro" id="IPR001574">
    <property type="entry name" value="Ribosome_inactivat_prot"/>
</dbReference>
<evidence type="ECO:0000259" key="7">
    <source>
        <dbReference type="Pfam" id="PF20241"/>
    </source>
</evidence>
<accession>A0A8H5MAY0</accession>
<dbReference type="PRINTS" id="PR00396">
    <property type="entry name" value="SHIGARICIN"/>
</dbReference>
<evidence type="ECO:0000313" key="8">
    <source>
        <dbReference type="EMBL" id="KAF5387219.1"/>
    </source>
</evidence>
<comment type="similarity">
    <text evidence="2">Belongs to the ribosome-inactivating protein family. Type 1 RIP subfamily.</text>
</comment>
<evidence type="ECO:0000256" key="1">
    <source>
        <dbReference type="ARBA" id="ARBA00000237"/>
    </source>
</evidence>
<name>A0A8H5MAY0_9AGAR</name>
<dbReference type="AlphaFoldDB" id="A0A8H5MAY0"/>
<keyword evidence="4" id="KW-0378">Hydrolase</keyword>
<dbReference type="GO" id="GO:0006952">
    <property type="term" value="P:defense response"/>
    <property type="evidence" value="ECO:0007669"/>
    <property type="project" value="UniProtKB-KW"/>
</dbReference>
<dbReference type="EC" id="3.2.2.22" evidence="3"/>
<dbReference type="GO" id="GO:0030598">
    <property type="term" value="F:rRNA N-glycosylase activity"/>
    <property type="evidence" value="ECO:0007669"/>
    <property type="project" value="UniProtKB-EC"/>
</dbReference>
<keyword evidence="9" id="KW-1185">Reference proteome</keyword>
<proteinExistence type="inferred from homology"/>
<dbReference type="Gene3D" id="3.40.420.10">
    <property type="entry name" value="Ricin (A subunit), domain 1"/>
    <property type="match status" value="1"/>
</dbReference>
<dbReference type="PANTHER" id="PTHR33453:SF9">
    <property type="entry name" value="ALBUMIN B-32"/>
    <property type="match status" value="1"/>
</dbReference>
<dbReference type="InterPro" id="IPR016138">
    <property type="entry name" value="Ribosome_inactivat_prot_sub1"/>
</dbReference>
<feature type="domain" description="DUF6598" evidence="7">
    <location>
        <begin position="276"/>
        <end position="516"/>
    </location>
</feature>
<evidence type="ECO:0000256" key="3">
    <source>
        <dbReference type="ARBA" id="ARBA00012001"/>
    </source>
</evidence>
<comment type="caution">
    <text evidence="8">The sequence shown here is derived from an EMBL/GenBank/DDBJ whole genome shotgun (WGS) entry which is preliminary data.</text>
</comment>
<dbReference type="InterPro" id="IPR017989">
    <property type="entry name" value="Ribosome_inactivat_1/2"/>
</dbReference>
<keyword evidence="5" id="KW-0611">Plant defense</keyword>
<dbReference type="Pfam" id="PF20241">
    <property type="entry name" value="DUF6598"/>
    <property type="match status" value="1"/>
</dbReference>
<evidence type="ECO:0000256" key="2">
    <source>
        <dbReference type="ARBA" id="ARBA00008544"/>
    </source>
</evidence>
<dbReference type="OrthoDB" id="4927890at2759"/>
<evidence type="ECO:0000256" key="6">
    <source>
        <dbReference type="ARBA" id="ARBA00030788"/>
    </source>
</evidence>
<sequence length="519" mass="57177">MVRFTVSLAVTQDYDGAFAYEEFINDLRTRLQVGQPIRNVPVLAVDGNIDFFDVDLTYTDDDSNTTHTVHVRLRTDNLYLIGYRPGNSDTWFELANEGVGTILINEPRMTTRVLPFGENYRDLARYADVPSRLQTLRLSASQIAQAITTLAANTASDRDKARAILTLIIALAEAPRFRYVSDFVSRSWLSEQELGENLAALLRAWSDLSSAVQRAQNPGQVFVFLNSTGLIGNNNFDGAIDALGIMHLECPSEPGPSGSRSRRSVPGTVYVKGQPLLEIYYVLLNDVTGGESSQLKLYGTITVTDSAGTIDVWNRDKSKPLETKPSAYIPLKGPGRPLHAADTLYIDLDLQNSSTTHSIAKGTIAFNPFDYYSLTKKDDATPRRVSGDNGSVTVSYMVMSDGLYAQIAVVIIKGDGGKTQVYGDIVANNGHGQSTLFLTQRDDAFDVETRASIPLLRNIVAVPTKDTLTVNVNIQDWNWILSDTQIAWGSAVFQPLYMRSENKRIKGAGGEIEVQVTWL</sequence>
<dbReference type="InterPro" id="IPR036041">
    <property type="entry name" value="Ribosome-inact_prot_sf"/>
</dbReference>
<dbReference type="GO" id="GO:0017148">
    <property type="term" value="P:negative regulation of translation"/>
    <property type="evidence" value="ECO:0007669"/>
    <property type="project" value="InterPro"/>
</dbReference>
<gene>
    <name evidence="8" type="ORF">D9757_006834</name>
</gene>
<dbReference type="Proteomes" id="UP000518752">
    <property type="component" value="Unassembled WGS sequence"/>
</dbReference>
<evidence type="ECO:0000313" key="9">
    <source>
        <dbReference type="Proteomes" id="UP000518752"/>
    </source>
</evidence>
<dbReference type="SUPFAM" id="SSF56371">
    <property type="entry name" value="Ribosome inactivating proteins (RIP)"/>
    <property type="match status" value="1"/>
</dbReference>
<evidence type="ECO:0000256" key="5">
    <source>
        <dbReference type="ARBA" id="ARBA00022821"/>
    </source>
</evidence>
<comment type="catalytic activity">
    <reaction evidence="1">
        <text>Endohydrolysis of the N-glycosidic bond at one specific adenosine on the 28S rRNA.</text>
        <dbReference type="EC" id="3.2.2.22"/>
    </reaction>
</comment>
<dbReference type="EMBL" id="JAACJN010000034">
    <property type="protein sequence ID" value="KAF5387219.1"/>
    <property type="molecule type" value="Genomic_DNA"/>
</dbReference>
<protein>
    <recommendedName>
        <fullName evidence="3">rRNA N-glycosylase</fullName>
        <ecNumber evidence="3">3.2.2.22</ecNumber>
    </recommendedName>
    <alternativeName>
        <fullName evidence="6">rRNA N-glycosidase</fullName>
    </alternativeName>
</protein>
<evidence type="ECO:0000256" key="4">
    <source>
        <dbReference type="ARBA" id="ARBA00022801"/>
    </source>
</evidence>
<dbReference type="Pfam" id="PF00161">
    <property type="entry name" value="RIP"/>
    <property type="match status" value="1"/>
</dbReference>
<dbReference type="InterPro" id="IPR046533">
    <property type="entry name" value="DUF6598"/>
</dbReference>
<dbReference type="PANTHER" id="PTHR33453">
    <property type="match status" value="1"/>
</dbReference>
<reference evidence="8 9" key="1">
    <citation type="journal article" date="2020" name="ISME J.">
        <title>Uncovering the hidden diversity of litter-decomposition mechanisms in mushroom-forming fungi.</title>
        <authorList>
            <person name="Floudas D."/>
            <person name="Bentzer J."/>
            <person name="Ahren D."/>
            <person name="Johansson T."/>
            <person name="Persson P."/>
            <person name="Tunlid A."/>
        </authorList>
    </citation>
    <scope>NUCLEOTIDE SEQUENCE [LARGE SCALE GENOMIC DNA]</scope>
    <source>
        <strain evidence="8 9">CBS 406.79</strain>
    </source>
</reference>